<feature type="compositionally biased region" description="Basic and acidic residues" evidence="1">
    <location>
        <begin position="75"/>
        <end position="85"/>
    </location>
</feature>
<organism evidence="3 4">
    <name type="scientific">Pseudocercospora musae</name>
    <dbReference type="NCBI Taxonomy" id="113226"/>
    <lineage>
        <taxon>Eukaryota</taxon>
        <taxon>Fungi</taxon>
        <taxon>Dikarya</taxon>
        <taxon>Ascomycota</taxon>
        <taxon>Pezizomycotina</taxon>
        <taxon>Dothideomycetes</taxon>
        <taxon>Dothideomycetidae</taxon>
        <taxon>Mycosphaerellales</taxon>
        <taxon>Mycosphaerellaceae</taxon>
        <taxon>Pseudocercospora</taxon>
    </lineage>
</organism>
<evidence type="ECO:0000256" key="1">
    <source>
        <dbReference type="SAM" id="MobiDB-lite"/>
    </source>
</evidence>
<keyword evidence="2" id="KW-1133">Transmembrane helix</keyword>
<feature type="transmembrane region" description="Helical" evidence="2">
    <location>
        <begin position="155"/>
        <end position="174"/>
    </location>
</feature>
<feature type="region of interest" description="Disordered" evidence="1">
    <location>
        <begin position="75"/>
        <end position="96"/>
    </location>
</feature>
<proteinExistence type="predicted"/>
<keyword evidence="2" id="KW-0812">Transmembrane</keyword>
<dbReference type="EMBL" id="LFZO01000169">
    <property type="protein sequence ID" value="KXT12016.1"/>
    <property type="molecule type" value="Genomic_DNA"/>
</dbReference>
<accession>A0A139IBJ3</accession>
<sequence>MVKIWKQHGAVNENRLKNIVLHIDRAMADCTEGERAILQGPMRAIFNDVKQFEYMLEEEAAEELDAVRKTTAEAKAATAEKHDLDTDPPTHTTARTPTEVLNDQESLQLLMAVNDHWNSSPSKKPVVLTKKWTFGPVTVYFSSLQRHKNDGDAAADIKTWIFILLVLVLVLTQVY</sequence>
<name>A0A139IBJ3_9PEZI</name>
<evidence type="ECO:0000256" key="2">
    <source>
        <dbReference type="SAM" id="Phobius"/>
    </source>
</evidence>
<dbReference type="OrthoDB" id="10536496at2759"/>
<gene>
    <name evidence="3" type="ORF">AC579_4665</name>
</gene>
<protein>
    <submittedName>
        <fullName evidence="3">Uncharacterized protein</fullName>
    </submittedName>
</protein>
<keyword evidence="2" id="KW-0472">Membrane</keyword>
<comment type="caution">
    <text evidence="3">The sequence shown here is derived from an EMBL/GenBank/DDBJ whole genome shotgun (WGS) entry which is preliminary data.</text>
</comment>
<evidence type="ECO:0000313" key="4">
    <source>
        <dbReference type="Proteomes" id="UP000073492"/>
    </source>
</evidence>
<dbReference type="AlphaFoldDB" id="A0A139IBJ3"/>
<evidence type="ECO:0000313" key="3">
    <source>
        <dbReference type="EMBL" id="KXT12016.1"/>
    </source>
</evidence>
<keyword evidence="4" id="KW-1185">Reference proteome</keyword>
<reference evidence="3 4" key="1">
    <citation type="submission" date="2015-07" db="EMBL/GenBank/DDBJ databases">
        <title>Comparative genomics of the Sigatoka disease complex on banana suggests a link between parallel evolutionary changes in Pseudocercospora fijiensis and Pseudocercospora eumusae and increased virulence on the banana host.</title>
        <authorList>
            <person name="Chang T.-C."/>
            <person name="Salvucci A."/>
            <person name="Crous P.W."/>
            <person name="Stergiopoulos I."/>
        </authorList>
    </citation>
    <scope>NUCLEOTIDE SEQUENCE [LARGE SCALE GENOMIC DNA]</scope>
    <source>
        <strain evidence="3 4">CBS 116634</strain>
    </source>
</reference>
<dbReference type="Proteomes" id="UP000073492">
    <property type="component" value="Unassembled WGS sequence"/>
</dbReference>